<comment type="caution">
    <text evidence="2">The sequence shown here is derived from an EMBL/GenBank/DDBJ whole genome shotgun (WGS) entry which is preliminary data.</text>
</comment>
<accession>A0A917LS96</accession>
<dbReference type="AlphaFoldDB" id="A0A917LS96"/>
<dbReference type="Gene3D" id="3.40.50.410">
    <property type="entry name" value="von Willebrand factor, type A domain"/>
    <property type="match status" value="1"/>
</dbReference>
<reference evidence="2" key="2">
    <citation type="submission" date="2020-09" db="EMBL/GenBank/DDBJ databases">
        <authorList>
            <person name="Sun Q."/>
            <person name="Zhou Y."/>
        </authorList>
    </citation>
    <scope>NUCLEOTIDE SEQUENCE</scope>
    <source>
        <strain evidence="2">CGMCC 1.15425</strain>
    </source>
</reference>
<dbReference type="PANTHER" id="PTHR33608">
    <property type="entry name" value="BLL2464 PROTEIN"/>
    <property type="match status" value="1"/>
</dbReference>
<feature type="domain" description="DUF58" evidence="1">
    <location>
        <begin position="64"/>
        <end position="267"/>
    </location>
</feature>
<reference evidence="2" key="1">
    <citation type="journal article" date="2014" name="Int. J. Syst. Evol. Microbiol.">
        <title>Complete genome sequence of Corynebacterium casei LMG S-19264T (=DSM 44701T), isolated from a smear-ripened cheese.</title>
        <authorList>
            <consortium name="US DOE Joint Genome Institute (JGI-PGF)"/>
            <person name="Walter F."/>
            <person name="Albersmeier A."/>
            <person name="Kalinowski J."/>
            <person name="Ruckert C."/>
        </authorList>
    </citation>
    <scope>NUCLEOTIDE SEQUENCE</scope>
    <source>
        <strain evidence="2">CGMCC 1.15425</strain>
    </source>
</reference>
<protein>
    <recommendedName>
        <fullName evidence="1">DUF58 domain-containing protein</fullName>
    </recommendedName>
</protein>
<dbReference type="Proteomes" id="UP000627715">
    <property type="component" value="Unassembled WGS sequence"/>
</dbReference>
<keyword evidence="3" id="KW-1185">Reference proteome</keyword>
<evidence type="ECO:0000259" key="1">
    <source>
        <dbReference type="Pfam" id="PF01882"/>
    </source>
</evidence>
<proteinExistence type="predicted"/>
<dbReference type="PANTHER" id="PTHR33608:SF7">
    <property type="entry name" value="DUF58 DOMAIN-CONTAINING PROTEIN"/>
    <property type="match status" value="1"/>
</dbReference>
<dbReference type="OrthoDB" id="9812729at2"/>
<evidence type="ECO:0000313" key="3">
    <source>
        <dbReference type="Proteomes" id="UP000627715"/>
    </source>
</evidence>
<dbReference type="InterPro" id="IPR036465">
    <property type="entry name" value="vWFA_dom_sf"/>
</dbReference>
<sequence>MKTERADRNTDRSSSSNTGRSTFIDPAILASLDNLELRARVVVEGFLAGLHKSPKRGFSVEFTDYRHYVRGDDLRHVDWKLYGRTDKLYIRQYEDETNVRSFVVIDSSASMACGEQAMTKMDYAKTLASALAYFMIQQRDAVGLIAYDEVVNDYVPAKARKQHLLTLLRSIHRLQAARHTNSVKPLQELAASLRQRSQIVLISDMLSDEVETIRTLRQLRAMGNEVIVFHVLDEQELGFAFNESSAFVDLETGERYLTTPGAIRDSYLENLQLYLDYCRSQCQRGGVDYCLLNTAQPLDRALAAYLSSRSRLS</sequence>
<name>A0A917LS96_9GAMM</name>
<dbReference type="RefSeq" id="WP_082866327.1">
    <property type="nucleotide sequence ID" value="NZ_BMIY01000004.1"/>
</dbReference>
<gene>
    <name evidence="2" type="ORF">GCM10011403_09810</name>
</gene>
<dbReference type="CDD" id="cd00198">
    <property type="entry name" value="vWFA"/>
    <property type="match status" value="1"/>
</dbReference>
<dbReference type="Pfam" id="PF01882">
    <property type="entry name" value="DUF58"/>
    <property type="match status" value="1"/>
</dbReference>
<evidence type="ECO:0000313" key="2">
    <source>
        <dbReference type="EMBL" id="GGG54733.1"/>
    </source>
</evidence>
<dbReference type="InterPro" id="IPR002881">
    <property type="entry name" value="DUF58"/>
</dbReference>
<organism evidence="2 3">
    <name type="scientific">Pseudohongiella nitratireducens</name>
    <dbReference type="NCBI Taxonomy" id="1768907"/>
    <lineage>
        <taxon>Bacteria</taxon>
        <taxon>Pseudomonadati</taxon>
        <taxon>Pseudomonadota</taxon>
        <taxon>Gammaproteobacteria</taxon>
        <taxon>Pseudomonadales</taxon>
        <taxon>Pseudohongiellaceae</taxon>
        <taxon>Pseudohongiella</taxon>
    </lineage>
</organism>
<dbReference type="EMBL" id="BMIY01000004">
    <property type="protein sequence ID" value="GGG54733.1"/>
    <property type="molecule type" value="Genomic_DNA"/>
</dbReference>
<dbReference type="SUPFAM" id="SSF53300">
    <property type="entry name" value="vWA-like"/>
    <property type="match status" value="1"/>
</dbReference>